<dbReference type="InterPro" id="IPR011009">
    <property type="entry name" value="Kinase-like_dom_sf"/>
</dbReference>
<dbReference type="OrthoDB" id="275301at2759"/>
<dbReference type="PANTHER" id="PTHR48011:SF7">
    <property type="entry name" value="F10K1.14 PROTEIN"/>
    <property type="match status" value="1"/>
</dbReference>
<dbReference type="Proteomes" id="UP000231279">
    <property type="component" value="Unassembled WGS sequence"/>
</dbReference>
<dbReference type="CDD" id="cd06606">
    <property type="entry name" value="STKc_MAPKKK"/>
    <property type="match status" value="1"/>
</dbReference>
<dbReference type="GO" id="GO:0005524">
    <property type="term" value="F:ATP binding"/>
    <property type="evidence" value="ECO:0007669"/>
    <property type="project" value="UniProtKB-UniRule"/>
</dbReference>
<evidence type="ECO:0000256" key="4">
    <source>
        <dbReference type="ARBA" id="ARBA00022840"/>
    </source>
</evidence>
<keyword evidence="4 5" id="KW-0067">ATP-binding</keyword>
<gene>
    <name evidence="8" type="ORF">CDL12_22757</name>
</gene>
<evidence type="ECO:0000259" key="7">
    <source>
        <dbReference type="PROSITE" id="PS50011"/>
    </source>
</evidence>
<evidence type="ECO:0000256" key="5">
    <source>
        <dbReference type="PROSITE-ProRule" id="PRU10141"/>
    </source>
</evidence>
<keyword evidence="3" id="KW-0418">Kinase</keyword>
<accession>A0A2G9GHP1</accession>
<organism evidence="8 9">
    <name type="scientific">Handroanthus impetiginosus</name>
    <dbReference type="NCBI Taxonomy" id="429701"/>
    <lineage>
        <taxon>Eukaryota</taxon>
        <taxon>Viridiplantae</taxon>
        <taxon>Streptophyta</taxon>
        <taxon>Embryophyta</taxon>
        <taxon>Tracheophyta</taxon>
        <taxon>Spermatophyta</taxon>
        <taxon>Magnoliopsida</taxon>
        <taxon>eudicotyledons</taxon>
        <taxon>Gunneridae</taxon>
        <taxon>Pentapetalae</taxon>
        <taxon>asterids</taxon>
        <taxon>lamiids</taxon>
        <taxon>Lamiales</taxon>
        <taxon>Bignoniaceae</taxon>
        <taxon>Crescentiina</taxon>
        <taxon>Tabebuia alliance</taxon>
        <taxon>Handroanthus</taxon>
    </lineage>
</organism>
<dbReference type="SMART" id="SM00220">
    <property type="entry name" value="S_TKc"/>
    <property type="match status" value="1"/>
</dbReference>
<dbReference type="STRING" id="429701.A0A2G9GHP1"/>
<evidence type="ECO:0000313" key="9">
    <source>
        <dbReference type="Proteomes" id="UP000231279"/>
    </source>
</evidence>
<evidence type="ECO:0000256" key="3">
    <source>
        <dbReference type="ARBA" id="ARBA00022777"/>
    </source>
</evidence>
<dbReference type="FunFam" id="1.10.510.10:FF:001090">
    <property type="entry name" value="Serine threonine protein kinase putative"/>
    <property type="match status" value="1"/>
</dbReference>
<dbReference type="Gene3D" id="1.10.510.10">
    <property type="entry name" value="Transferase(Phosphotransferase) domain 1"/>
    <property type="match status" value="1"/>
</dbReference>
<feature type="domain" description="Protein kinase" evidence="7">
    <location>
        <begin position="57"/>
        <end position="313"/>
    </location>
</feature>
<reference evidence="9" key="1">
    <citation type="journal article" date="2018" name="Gigascience">
        <title>Genome assembly of the Pink Ipe (Handroanthus impetiginosus, Bignoniaceae), a highly valued, ecologically keystone Neotropical timber forest tree.</title>
        <authorList>
            <person name="Silva-Junior O.B."/>
            <person name="Grattapaglia D."/>
            <person name="Novaes E."/>
            <person name="Collevatti R.G."/>
        </authorList>
    </citation>
    <scope>NUCLEOTIDE SEQUENCE [LARGE SCALE GENOMIC DNA]</scope>
    <source>
        <strain evidence="9">cv. UFG-1</strain>
    </source>
</reference>
<dbReference type="SUPFAM" id="SSF56112">
    <property type="entry name" value="Protein kinase-like (PK-like)"/>
    <property type="match status" value="1"/>
</dbReference>
<dbReference type="PROSITE" id="PS50011">
    <property type="entry name" value="PROTEIN_KINASE_DOM"/>
    <property type="match status" value="1"/>
</dbReference>
<dbReference type="InterPro" id="IPR008271">
    <property type="entry name" value="Ser/Thr_kinase_AS"/>
</dbReference>
<feature type="binding site" evidence="5">
    <location>
        <position position="86"/>
    </location>
    <ligand>
        <name>ATP</name>
        <dbReference type="ChEBI" id="CHEBI:30616"/>
    </ligand>
</feature>
<dbReference type="AlphaFoldDB" id="A0A2G9GHP1"/>
<evidence type="ECO:0000256" key="2">
    <source>
        <dbReference type="ARBA" id="ARBA00022741"/>
    </source>
</evidence>
<protein>
    <submittedName>
        <fullName evidence="8">MEKK</fullName>
        <ecNumber evidence="8">2.7.11.25</ecNumber>
    </submittedName>
</protein>
<dbReference type="InterPro" id="IPR052751">
    <property type="entry name" value="Plant_MAPKKK"/>
</dbReference>
<name>A0A2G9GHP1_9LAMI</name>
<dbReference type="PANTHER" id="PTHR48011">
    <property type="entry name" value="CCR4-NOT TRANSCRIPTIONAL COMPLEX SUBUNIT CAF120-RELATED"/>
    <property type="match status" value="1"/>
</dbReference>
<dbReference type="InterPro" id="IPR000719">
    <property type="entry name" value="Prot_kinase_dom"/>
</dbReference>
<evidence type="ECO:0000313" key="8">
    <source>
        <dbReference type="EMBL" id="PIN04705.1"/>
    </source>
</evidence>
<evidence type="ECO:0000256" key="6">
    <source>
        <dbReference type="RuleBase" id="RU000304"/>
    </source>
</evidence>
<evidence type="ECO:0000256" key="1">
    <source>
        <dbReference type="ARBA" id="ARBA00022679"/>
    </source>
</evidence>
<dbReference type="Pfam" id="PF00069">
    <property type="entry name" value="Pkinase"/>
    <property type="match status" value="1"/>
</dbReference>
<dbReference type="PROSITE" id="PS00108">
    <property type="entry name" value="PROTEIN_KINASE_ST"/>
    <property type="match status" value="1"/>
</dbReference>
<dbReference type="PROSITE" id="PS00107">
    <property type="entry name" value="PROTEIN_KINASE_ATP"/>
    <property type="match status" value="1"/>
</dbReference>
<dbReference type="EMBL" id="NKXS01005035">
    <property type="protein sequence ID" value="PIN04705.1"/>
    <property type="molecule type" value="Genomic_DNA"/>
</dbReference>
<dbReference type="InterPro" id="IPR017441">
    <property type="entry name" value="Protein_kinase_ATP_BS"/>
</dbReference>
<keyword evidence="9" id="KW-1185">Reference proteome</keyword>
<comment type="caution">
    <text evidence="8">The sequence shown here is derived from an EMBL/GenBank/DDBJ whole genome shotgun (WGS) entry which is preliminary data.</text>
</comment>
<dbReference type="GO" id="GO:0004709">
    <property type="term" value="F:MAP kinase kinase kinase activity"/>
    <property type="evidence" value="ECO:0007669"/>
    <property type="project" value="UniProtKB-EC"/>
</dbReference>
<keyword evidence="6" id="KW-0723">Serine/threonine-protein kinase</keyword>
<dbReference type="EC" id="2.7.11.25" evidence="8"/>
<keyword evidence="1 8" id="KW-0808">Transferase</keyword>
<keyword evidence="2 5" id="KW-0547">Nucleotide-binding</keyword>
<proteinExistence type="inferred from homology"/>
<comment type="similarity">
    <text evidence="6">Belongs to the protein kinase superfamily.</text>
</comment>
<sequence length="497" mass="55927">MTREFPHLYLTFSSILPHIHNSHYLHIYKHARMDPLMVEVKISQRYRAMKKMNSRSWVRGSCIGRGAYGTVNLGYNTTTGAVLAVKSVDLASATPSQVEALENEIRILKSLSSPFIVKYLGDDKTAEGSPMTSFRNLHMEYLPSGTAADLATTSMNLDEAAVASYTWCLASALSYLHSRGITHCDVKGRNVLLGASPGSAKLADFGSAAEITSAAAISARGSPLWMAPEVIRGEYQGPESDVWSLGCTVIEMLTGKPPWGADAYSVYRIGYSDEVPLFPSRLSRLALDFLDNCFRRDHTQRWSCDQLLQHPFISMSSQQNLITESSPRCVLDSFNSDFDENDYCEEEDDEELRILNLEANERIRGLAEGAGDGANWESSEGWSVVRGVAEDREGTWSEYFDSVGASSEYSGPIRRESGHIYSSSVITPRCLQRERFPECSNILYLSHLYKTFLRFIFLRLSRFVNFILFITRDLFWIHVVEFEFPLACRCREKFEIG</sequence>